<proteinExistence type="predicted"/>
<evidence type="ECO:0000313" key="2">
    <source>
        <dbReference type="EMBL" id="CAL1540784.1"/>
    </source>
</evidence>
<keyword evidence="3" id="KW-1185">Reference proteome</keyword>
<gene>
    <name evidence="2" type="ORF">GSLYS_00014433001</name>
</gene>
<comment type="caution">
    <text evidence="2">The sequence shown here is derived from an EMBL/GenBank/DDBJ whole genome shotgun (WGS) entry which is preliminary data.</text>
</comment>
<reference evidence="2 3" key="1">
    <citation type="submission" date="2024-04" db="EMBL/GenBank/DDBJ databases">
        <authorList>
            <consortium name="Genoscope - CEA"/>
            <person name="William W."/>
        </authorList>
    </citation>
    <scope>NUCLEOTIDE SEQUENCE [LARGE SCALE GENOMIC DNA]</scope>
</reference>
<evidence type="ECO:0000256" key="1">
    <source>
        <dbReference type="SAM" id="SignalP"/>
    </source>
</evidence>
<dbReference type="Proteomes" id="UP001497497">
    <property type="component" value="Unassembled WGS sequence"/>
</dbReference>
<organism evidence="2 3">
    <name type="scientific">Lymnaea stagnalis</name>
    <name type="common">Great pond snail</name>
    <name type="synonym">Helix stagnalis</name>
    <dbReference type="NCBI Taxonomy" id="6523"/>
    <lineage>
        <taxon>Eukaryota</taxon>
        <taxon>Metazoa</taxon>
        <taxon>Spiralia</taxon>
        <taxon>Lophotrochozoa</taxon>
        <taxon>Mollusca</taxon>
        <taxon>Gastropoda</taxon>
        <taxon>Heterobranchia</taxon>
        <taxon>Euthyneura</taxon>
        <taxon>Panpulmonata</taxon>
        <taxon>Hygrophila</taxon>
        <taxon>Lymnaeoidea</taxon>
        <taxon>Lymnaeidae</taxon>
        <taxon>Lymnaea</taxon>
    </lineage>
</organism>
<sequence>MHILIVSTLILGLDLAAAQFHVGVLNTVETTLTCYNCDGHGHLFPACLAAPITCRPGEVCSVTYGHGQPIIKCIKEVDCSRAVAHPLGVCTGGGAEISHERCELCCKTNACVTDISLVLQPQLGTHTVDLGLFCPGQCSEIDLSTCVKTGTHCAAGQFCRVDVNALHAVQGQCLNNHEHQKCLDDQAKRWCVNAVGTVSSCVLDCCETTSCLDAHFGAYMGNTIGLGSGTGANVVLATGILTPAPTPAQTPAPTQAPVLATTHVAAQVDTQGSSSHGSNLPTGAITCTACTGGTCHSDPYSVACPSGFCLKTVHNYDDGQIIITKSCGDAKLCETYWWAETKPNKECMDQLLWQTNPRGELFCYFCCASGPNCNDHLNDVNNLFRFS</sequence>
<feature type="signal peptide" evidence="1">
    <location>
        <begin position="1"/>
        <end position="18"/>
    </location>
</feature>
<protein>
    <submittedName>
        <fullName evidence="2">Uncharacterized protein</fullName>
    </submittedName>
</protein>
<dbReference type="EMBL" id="CAXITT010000400">
    <property type="protein sequence ID" value="CAL1540784.1"/>
    <property type="molecule type" value="Genomic_DNA"/>
</dbReference>
<dbReference type="AlphaFoldDB" id="A0AAV2I4I5"/>
<feature type="chain" id="PRO_5043830747" evidence="1">
    <location>
        <begin position="19"/>
        <end position="387"/>
    </location>
</feature>
<keyword evidence="1" id="KW-0732">Signal</keyword>
<accession>A0AAV2I4I5</accession>
<evidence type="ECO:0000313" key="3">
    <source>
        <dbReference type="Proteomes" id="UP001497497"/>
    </source>
</evidence>
<name>A0AAV2I4I5_LYMST</name>